<dbReference type="InterPro" id="IPR023586">
    <property type="entry name" value="Ile-tRNA-ligase_type2"/>
</dbReference>
<comment type="catalytic activity">
    <reaction evidence="6">
        <text>tRNA(Ile) + L-isoleucine + ATP = L-isoleucyl-tRNA(Ile) + AMP + diphosphate</text>
        <dbReference type="Rhea" id="RHEA:11060"/>
        <dbReference type="Rhea" id="RHEA-COMP:9666"/>
        <dbReference type="Rhea" id="RHEA-COMP:9695"/>
        <dbReference type="ChEBI" id="CHEBI:30616"/>
        <dbReference type="ChEBI" id="CHEBI:33019"/>
        <dbReference type="ChEBI" id="CHEBI:58045"/>
        <dbReference type="ChEBI" id="CHEBI:78442"/>
        <dbReference type="ChEBI" id="CHEBI:78528"/>
        <dbReference type="ChEBI" id="CHEBI:456215"/>
        <dbReference type="EC" id="6.1.1.5"/>
    </reaction>
</comment>
<dbReference type="Pfam" id="PF19302">
    <property type="entry name" value="DUF5915"/>
    <property type="match status" value="1"/>
</dbReference>
<keyword evidence="3" id="KW-0067">ATP-binding</keyword>
<evidence type="ECO:0000256" key="5">
    <source>
        <dbReference type="ARBA" id="ARBA00023146"/>
    </source>
</evidence>
<gene>
    <name evidence="9" type="ORF">METZ01_LOCUS132462</name>
</gene>
<dbReference type="Gene3D" id="3.40.50.620">
    <property type="entry name" value="HUPs"/>
    <property type="match status" value="1"/>
</dbReference>
<dbReference type="GO" id="GO:0006428">
    <property type="term" value="P:isoleucyl-tRNA aminoacylation"/>
    <property type="evidence" value="ECO:0007669"/>
    <property type="project" value="InterPro"/>
</dbReference>
<dbReference type="InterPro" id="IPR002301">
    <property type="entry name" value="Ile-tRNA-ligase"/>
</dbReference>
<evidence type="ECO:0000256" key="6">
    <source>
        <dbReference type="ARBA" id="ARBA00048359"/>
    </source>
</evidence>
<dbReference type="CDD" id="cd07961">
    <property type="entry name" value="Anticodon_Ia_Ile_ABEc"/>
    <property type="match status" value="1"/>
</dbReference>
<dbReference type="PANTHER" id="PTHR42780">
    <property type="entry name" value="SOLEUCYL-TRNA SYNTHETASE"/>
    <property type="match status" value="1"/>
</dbReference>
<dbReference type="InterPro" id="IPR002300">
    <property type="entry name" value="aa-tRNA-synth_Ia"/>
</dbReference>
<dbReference type="GO" id="GO:0005524">
    <property type="term" value="F:ATP binding"/>
    <property type="evidence" value="ECO:0007669"/>
    <property type="project" value="UniProtKB-KW"/>
</dbReference>
<dbReference type="InterPro" id="IPR033709">
    <property type="entry name" value="Anticodon_Ile_ABEc"/>
</dbReference>
<feature type="non-terminal residue" evidence="9">
    <location>
        <position position="1"/>
    </location>
</feature>
<keyword evidence="2" id="KW-0547">Nucleotide-binding</keyword>
<feature type="domain" description="Aminoacyl-tRNA synthetase class Ia" evidence="7">
    <location>
        <begin position="39"/>
        <end position="281"/>
    </location>
</feature>
<dbReference type="CDD" id="cd00818">
    <property type="entry name" value="IleRS_core"/>
    <property type="match status" value="1"/>
</dbReference>
<dbReference type="InterPro" id="IPR014729">
    <property type="entry name" value="Rossmann-like_a/b/a_fold"/>
</dbReference>
<dbReference type="Gene3D" id="1.10.730.10">
    <property type="entry name" value="Isoleucyl-tRNA Synthetase, Domain 1"/>
    <property type="match status" value="1"/>
</dbReference>
<evidence type="ECO:0000259" key="8">
    <source>
        <dbReference type="Pfam" id="PF08264"/>
    </source>
</evidence>
<dbReference type="PRINTS" id="PR00984">
    <property type="entry name" value="TRNASYNTHILE"/>
</dbReference>
<dbReference type="SUPFAM" id="SSF47323">
    <property type="entry name" value="Anticodon-binding domain of a subclass of class I aminoacyl-tRNA synthetases"/>
    <property type="match status" value="1"/>
</dbReference>
<reference evidence="9" key="1">
    <citation type="submission" date="2018-05" db="EMBL/GenBank/DDBJ databases">
        <authorList>
            <person name="Lanie J.A."/>
            <person name="Ng W.-L."/>
            <person name="Kazmierczak K.M."/>
            <person name="Andrzejewski T.M."/>
            <person name="Davidsen T.M."/>
            <person name="Wayne K.J."/>
            <person name="Tettelin H."/>
            <person name="Glass J.I."/>
            <person name="Rusch D."/>
            <person name="Podicherti R."/>
            <person name="Tsui H.-C.T."/>
            <person name="Winkler M.E."/>
        </authorList>
    </citation>
    <scope>NUCLEOTIDE SEQUENCE</scope>
</reference>
<protein>
    <submittedName>
        <fullName evidence="9">Uncharacterized protein</fullName>
    </submittedName>
</protein>
<name>A0A381YRF3_9ZZZZ</name>
<dbReference type="InterPro" id="IPR009080">
    <property type="entry name" value="tRNAsynth_Ia_anticodon-bd"/>
</dbReference>
<evidence type="ECO:0000259" key="7">
    <source>
        <dbReference type="Pfam" id="PF00133"/>
    </source>
</evidence>
<dbReference type="Pfam" id="PF08264">
    <property type="entry name" value="Anticodon_1"/>
    <property type="match status" value="1"/>
</dbReference>
<keyword evidence="5" id="KW-0030">Aminoacyl-tRNA synthetase</keyword>
<evidence type="ECO:0000256" key="3">
    <source>
        <dbReference type="ARBA" id="ARBA00022840"/>
    </source>
</evidence>
<sequence>FTEAVPPYQGQMVKDADKQIIVDLKEQAKLLRHETHDHSYPFCYRSDTPLIYKTITAWYVRVEEIKDDLISNNQKVRWVPGHLKDGRMGKWLEGARDWNISRNRYWGNPLPIWRNEETGEMICIGSRAELEELSGQKVDDLHKHIVDDIVIPAPSGNGELRRIPEVLDCWFESGSMPYGQAHYPFENKEQFKQGFPADFICEALDQTRGWFYTLLVLSTALFKKPAFENCVVNGLLLAEDGRKMSKSLKNYPEPSVLIEKYGADAIRIYMLNSPALRGEELRFAEDGVREMVRRVLLPWWNSVSFLMTYAAVDEWDPETQWYAGDPTHELDVWINAKLEELKRQVEQEMTEYRLYRVVDPLLHFLDDLTNWYIRRSRRRFWKSEHSDDKVCAYTTLYSVLLEFTELMAPFTPFIADDVYELLRVTTNTQAVDSVHLRDLPLRRELSIEEYQVERRIDLTRTVCELGRSLREKARIRTRQPLAGIKVGTTNADEREWLQAGEGVILEELNIKSLEILDDPTKLATPTVKPNMSRLGPRLGKEVKMLATTLATLHEIDVEKVRQLAFGESAEVDGHLLDPQDVHVEMEPSAEGELVATSGKLVVSIDAHITEELRYEGLARDLINRVQKMRKDAGMQVSDRIYINVSSEGASIIESTKQNDELIRGETLGLKKIRIGQAIPNVEIERSATIEGEEVMIQIGRDS</sequence>
<dbReference type="EMBL" id="UINC01018876">
    <property type="protein sequence ID" value="SVA79608.1"/>
    <property type="molecule type" value="Genomic_DNA"/>
</dbReference>
<dbReference type="SUPFAM" id="SSF52374">
    <property type="entry name" value="Nucleotidylyl transferase"/>
    <property type="match status" value="1"/>
</dbReference>
<evidence type="ECO:0000256" key="1">
    <source>
        <dbReference type="ARBA" id="ARBA00022598"/>
    </source>
</evidence>
<dbReference type="Pfam" id="PF00133">
    <property type="entry name" value="tRNA-synt_1"/>
    <property type="match status" value="1"/>
</dbReference>
<dbReference type="PANTHER" id="PTHR42780:SF1">
    <property type="entry name" value="ISOLEUCINE--TRNA LIGASE, CYTOPLASMIC"/>
    <property type="match status" value="1"/>
</dbReference>
<keyword evidence="4" id="KW-0648">Protein biosynthesis</keyword>
<dbReference type="GO" id="GO:0000049">
    <property type="term" value="F:tRNA binding"/>
    <property type="evidence" value="ECO:0007669"/>
    <property type="project" value="InterPro"/>
</dbReference>
<dbReference type="AlphaFoldDB" id="A0A381YRF3"/>
<keyword evidence="1" id="KW-0436">Ligase</keyword>
<evidence type="ECO:0000256" key="2">
    <source>
        <dbReference type="ARBA" id="ARBA00022741"/>
    </source>
</evidence>
<feature type="domain" description="Methionyl/Valyl/Leucyl/Isoleucyl-tRNA synthetase anticodon-binding" evidence="8">
    <location>
        <begin position="331"/>
        <end position="481"/>
    </location>
</feature>
<evidence type="ECO:0000313" key="9">
    <source>
        <dbReference type="EMBL" id="SVA79608.1"/>
    </source>
</evidence>
<dbReference type="GO" id="GO:0004822">
    <property type="term" value="F:isoleucine-tRNA ligase activity"/>
    <property type="evidence" value="ECO:0007669"/>
    <property type="project" value="UniProtKB-EC"/>
</dbReference>
<dbReference type="FunFam" id="3.40.50.620:FF:000133">
    <property type="entry name" value="Isoleucyl-tRNA synthetase, cytoplasmic"/>
    <property type="match status" value="1"/>
</dbReference>
<proteinExistence type="predicted"/>
<accession>A0A381YRF3</accession>
<organism evidence="9">
    <name type="scientific">marine metagenome</name>
    <dbReference type="NCBI Taxonomy" id="408172"/>
    <lineage>
        <taxon>unclassified sequences</taxon>
        <taxon>metagenomes</taxon>
        <taxon>ecological metagenomes</taxon>
    </lineage>
</organism>
<dbReference type="InterPro" id="IPR013155">
    <property type="entry name" value="M/V/L/I-tRNA-synth_anticd-bd"/>
</dbReference>
<evidence type="ECO:0000256" key="4">
    <source>
        <dbReference type="ARBA" id="ARBA00022917"/>
    </source>
</evidence>